<dbReference type="AlphaFoldDB" id="A0A916UAE8"/>
<accession>A0A916UAE8</accession>
<organism evidence="1 2">
    <name type="scientific">Hoyosella rhizosphaerae</name>
    <dbReference type="NCBI Taxonomy" id="1755582"/>
    <lineage>
        <taxon>Bacteria</taxon>
        <taxon>Bacillati</taxon>
        <taxon>Actinomycetota</taxon>
        <taxon>Actinomycetes</taxon>
        <taxon>Mycobacteriales</taxon>
        <taxon>Hoyosellaceae</taxon>
        <taxon>Hoyosella</taxon>
    </lineage>
</organism>
<evidence type="ECO:0000313" key="2">
    <source>
        <dbReference type="Proteomes" id="UP000641514"/>
    </source>
</evidence>
<sequence>MPRSLVAMGVAAAGWGRIQVRRRQTDSDGVVGSLGGAGCAAIEAMGGGHCPENCPLRAR</sequence>
<evidence type="ECO:0000313" key="1">
    <source>
        <dbReference type="EMBL" id="GGC66210.1"/>
    </source>
</evidence>
<protein>
    <submittedName>
        <fullName evidence="1">Uncharacterized protein</fullName>
    </submittedName>
</protein>
<gene>
    <name evidence="1" type="ORF">GCM10011410_18490</name>
</gene>
<dbReference type="EMBL" id="BMJH01000002">
    <property type="protein sequence ID" value="GGC66210.1"/>
    <property type="molecule type" value="Genomic_DNA"/>
</dbReference>
<dbReference type="Proteomes" id="UP000641514">
    <property type="component" value="Unassembled WGS sequence"/>
</dbReference>
<reference evidence="1" key="1">
    <citation type="journal article" date="2014" name="Int. J. Syst. Evol. Microbiol.">
        <title>Complete genome sequence of Corynebacterium casei LMG S-19264T (=DSM 44701T), isolated from a smear-ripened cheese.</title>
        <authorList>
            <consortium name="US DOE Joint Genome Institute (JGI-PGF)"/>
            <person name="Walter F."/>
            <person name="Albersmeier A."/>
            <person name="Kalinowski J."/>
            <person name="Ruckert C."/>
        </authorList>
    </citation>
    <scope>NUCLEOTIDE SEQUENCE</scope>
    <source>
        <strain evidence="1">CGMCC 1.15478</strain>
    </source>
</reference>
<comment type="caution">
    <text evidence="1">The sequence shown here is derived from an EMBL/GenBank/DDBJ whole genome shotgun (WGS) entry which is preliminary data.</text>
</comment>
<name>A0A916UAE8_9ACTN</name>
<proteinExistence type="predicted"/>
<keyword evidence="2" id="KW-1185">Reference proteome</keyword>
<reference evidence="1" key="2">
    <citation type="submission" date="2020-09" db="EMBL/GenBank/DDBJ databases">
        <authorList>
            <person name="Sun Q."/>
            <person name="Zhou Y."/>
        </authorList>
    </citation>
    <scope>NUCLEOTIDE SEQUENCE</scope>
    <source>
        <strain evidence="1">CGMCC 1.15478</strain>
    </source>
</reference>